<gene>
    <name evidence="2" type="ORF">BARAN1_0309</name>
</gene>
<dbReference type="Proteomes" id="UP000249818">
    <property type="component" value="Chromosome BARAN1"/>
</dbReference>
<proteinExistence type="predicted"/>
<dbReference type="KEGG" id="bana:BARAN1_0309"/>
<name>A0A2X3MK77_9BACT</name>
<protein>
    <submittedName>
        <fullName evidence="2">Uncharacterized protein</fullName>
    </submittedName>
</protein>
<organism evidence="2 3">
    <name type="scientific">Candidatus Bipolaricaulis anaerobius</name>
    <dbReference type="NCBI Taxonomy" id="2026885"/>
    <lineage>
        <taxon>Bacteria</taxon>
        <taxon>Candidatus Bipolaricaulota</taxon>
        <taxon>Candidatus Bipolaricaulia</taxon>
        <taxon>Candidatus Bipolaricaulales</taxon>
        <taxon>Candidatus Bipolaricaulaceae</taxon>
        <taxon>Candidatus Bipolaricaulis</taxon>
    </lineage>
</organism>
<accession>A0A2X3MK77</accession>
<keyword evidence="3" id="KW-1185">Reference proteome</keyword>
<sequence length="41" mass="4641">MTLIALTPTRIRLGRAISHRGSGNDWENQKMPRRAPNQTVP</sequence>
<evidence type="ECO:0000313" key="3">
    <source>
        <dbReference type="Proteomes" id="UP000249818"/>
    </source>
</evidence>
<feature type="region of interest" description="Disordered" evidence="1">
    <location>
        <begin position="15"/>
        <end position="41"/>
    </location>
</feature>
<reference evidence="3" key="1">
    <citation type="submission" date="2018-05" db="EMBL/GenBank/DDBJ databases">
        <authorList>
            <person name="Hao L."/>
        </authorList>
    </citation>
    <scope>NUCLEOTIDE SEQUENCE [LARGE SCALE GENOMIC DNA]</scope>
</reference>
<dbReference type="EMBL" id="LS483254">
    <property type="protein sequence ID" value="SQD92334.1"/>
    <property type="molecule type" value="Genomic_DNA"/>
</dbReference>
<evidence type="ECO:0000313" key="2">
    <source>
        <dbReference type="EMBL" id="SQD92334.1"/>
    </source>
</evidence>
<evidence type="ECO:0000256" key="1">
    <source>
        <dbReference type="SAM" id="MobiDB-lite"/>
    </source>
</evidence>
<dbReference type="AlphaFoldDB" id="A0A2X3MK77"/>